<reference evidence="10 11" key="1">
    <citation type="submission" date="2020-06" db="EMBL/GenBank/DDBJ databases">
        <title>Pseudomonas eucalypticola sp. nov., an endophyte of Eucalyptus dunnii leaves with biocontrol ability of eucalyptus leaf blight.</title>
        <authorList>
            <person name="Liu Y."/>
            <person name="Song Z."/>
            <person name="Zeng H."/>
            <person name="Lu M."/>
            <person name="Wang X."/>
            <person name="Lian X."/>
            <person name="Zhang Q."/>
        </authorList>
    </citation>
    <scope>NUCLEOTIDE SEQUENCE [LARGE SCALE GENOMIC DNA]</scope>
    <source>
        <strain evidence="10 11">NP-1</strain>
    </source>
</reference>
<evidence type="ECO:0000256" key="4">
    <source>
        <dbReference type="ARBA" id="ARBA00022842"/>
    </source>
</evidence>
<keyword evidence="2" id="KW-0548">Nucleotidyltransferase</keyword>
<dbReference type="CDD" id="cd03487">
    <property type="entry name" value="RT_Bac_retron_II"/>
    <property type="match status" value="1"/>
</dbReference>
<dbReference type="GO" id="GO:0003964">
    <property type="term" value="F:RNA-directed DNA polymerase activity"/>
    <property type="evidence" value="ECO:0007669"/>
    <property type="project" value="UniProtKB-KW"/>
</dbReference>
<accession>A0A7D5HQF7</accession>
<name>A0A7D5HQF7_9PSED</name>
<evidence type="ECO:0000256" key="8">
    <source>
        <dbReference type="SAM" id="MobiDB-lite"/>
    </source>
</evidence>
<dbReference type="PRINTS" id="PR00866">
    <property type="entry name" value="RNADNAPOLMS"/>
</dbReference>
<dbReference type="GO" id="GO:0051607">
    <property type="term" value="P:defense response to virus"/>
    <property type="evidence" value="ECO:0007669"/>
    <property type="project" value="UniProtKB-KW"/>
</dbReference>
<evidence type="ECO:0000256" key="3">
    <source>
        <dbReference type="ARBA" id="ARBA00022723"/>
    </source>
</evidence>
<dbReference type="KEGG" id="pez:HWQ56_20575"/>
<dbReference type="AlphaFoldDB" id="A0A7D5HQF7"/>
<evidence type="ECO:0000256" key="7">
    <source>
        <dbReference type="ARBA" id="ARBA00034120"/>
    </source>
</evidence>
<dbReference type="SUPFAM" id="SSF56672">
    <property type="entry name" value="DNA/RNA polymerases"/>
    <property type="match status" value="1"/>
</dbReference>
<keyword evidence="6" id="KW-0051">Antiviral defense</keyword>
<gene>
    <name evidence="10" type="ORF">HWQ56_20575</name>
</gene>
<dbReference type="Pfam" id="PF00078">
    <property type="entry name" value="RVT_1"/>
    <property type="match status" value="1"/>
</dbReference>
<comment type="similarity">
    <text evidence="7">Belongs to the bacterial reverse transcriptase family.</text>
</comment>
<dbReference type="Proteomes" id="UP000509568">
    <property type="component" value="Chromosome"/>
</dbReference>
<feature type="region of interest" description="Disordered" evidence="8">
    <location>
        <begin position="324"/>
        <end position="351"/>
    </location>
</feature>
<keyword evidence="1" id="KW-0808">Transferase</keyword>
<evidence type="ECO:0000256" key="1">
    <source>
        <dbReference type="ARBA" id="ARBA00022679"/>
    </source>
</evidence>
<keyword evidence="4" id="KW-0460">Magnesium</keyword>
<feature type="compositionally biased region" description="Basic and acidic residues" evidence="8">
    <location>
        <begin position="326"/>
        <end position="341"/>
    </location>
</feature>
<dbReference type="GO" id="GO:0003723">
    <property type="term" value="F:RNA binding"/>
    <property type="evidence" value="ECO:0007669"/>
    <property type="project" value="InterPro"/>
</dbReference>
<sequence>MRQKREKVVKRERKSYEICQSALYNTSTKSKLASLFSIGIQELKECIGDYRQFQLKSEPDPFKAGKPPKVRQVQKPSPRLLVIHERILKLLRCVRVPEYMQFALKGTSYKINAEAHLGKNSVATLDIRNFFGSTSKSKVFNFFKEALKAPGDVANLYADLITFDNCLPTGSPLSPLISFYANKSLFDDIDNIAKAHNLVFTCYVDDLTFSGDKISDGFMWQIEQTIAAHGHVVASDKTKVFKNGRPAHITGVIVHDGLIRVPNARHRKMRLIKAAITSGKGTHGLSKKELEYKLGGLLGEAAYLDPSLLPAAIEFNKSFQKSNTKTIEHKADHTNKNDKQSPDSPIDVPWE</sequence>
<evidence type="ECO:0000256" key="5">
    <source>
        <dbReference type="ARBA" id="ARBA00022918"/>
    </source>
</evidence>
<keyword evidence="11" id="KW-1185">Reference proteome</keyword>
<dbReference type="InterPro" id="IPR043502">
    <property type="entry name" value="DNA/RNA_pol_sf"/>
</dbReference>
<dbReference type="EMBL" id="CP056030">
    <property type="protein sequence ID" value="QKZ06048.1"/>
    <property type="molecule type" value="Genomic_DNA"/>
</dbReference>
<dbReference type="InterPro" id="IPR000477">
    <property type="entry name" value="RT_dom"/>
</dbReference>
<keyword evidence="3" id="KW-0479">Metal-binding</keyword>
<dbReference type="RefSeq" id="WP_176571652.1">
    <property type="nucleotide sequence ID" value="NZ_CP056030.1"/>
</dbReference>
<keyword evidence="5 10" id="KW-0695">RNA-directed DNA polymerase</keyword>
<organism evidence="10 11">
    <name type="scientific">Pseudomonas eucalypticola</name>
    <dbReference type="NCBI Taxonomy" id="2599595"/>
    <lineage>
        <taxon>Bacteria</taxon>
        <taxon>Pseudomonadati</taxon>
        <taxon>Pseudomonadota</taxon>
        <taxon>Gammaproteobacteria</taxon>
        <taxon>Pseudomonadales</taxon>
        <taxon>Pseudomonadaceae</taxon>
        <taxon>Pseudomonas</taxon>
    </lineage>
</organism>
<evidence type="ECO:0000259" key="9">
    <source>
        <dbReference type="Pfam" id="PF00078"/>
    </source>
</evidence>
<feature type="domain" description="Reverse transcriptase" evidence="9">
    <location>
        <begin position="85"/>
        <end position="253"/>
    </location>
</feature>
<evidence type="ECO:0000256" key="6">
    <source>
        <dbReference type="ARBA" id="ARBA00023118"/>
    </source>
</evidence>
<proteinExistence type="inferred from homology"/>
<protein>
    <submittedName>
        <fullName evidence="10">RNA-directed DNA polymerase</fullName>
    </submittedName>
</protein>
<dbReference type="InterPro" id="IPR000123">
    <property type="entry name" value="Reverse_transcriptase_msDNA"/>
</dbReference>
<evidence type="ECO:0000313" key="10">
    <source>
        <dbReference type="EMBL" id="QKZ06048.1"/>
    </source>
</evidence>
<evidence type="ECO:0000313" key="11">
    <source>
        <dbReference type="Proteomes" id="UP000509568"/>
    </source>
</evidence>
<dbReference type="GO" id="GO:0046872">
    <property type="term" value="F:metal ion binding"/>
    <property type="evidence" value="ECO:0007669"/>
    <property type="project" value="UniProtKB-KW"/>
</dbReference>
<evidence type="ECO:0000256" key="2">
    <source>
        <dbReference type="ARBA" id="ARBA00022695"/>
    </source>
</evidence>